<keyword evidence="3" id="KW-1003">Cell membrane</keyword>
<dbReference type="InterPro" id="IPR050366">
    <property type="entry name" value="BP-dependent_transpt_permease"/>
</dbReference>
<dbReference type="InterPro" id="IPR025966">
    <property type="entry name" value="OppC_N"/>
</dbReference>
<name>A0A923J0E5_CLOTT</name>
<dbReference type="InterPro" id="IPR035906">
    <property type="entry name" value="MetI-like_sf"/>
</dbReference>
<evidence type="ECO:0000256" key="7">
    <source>
        <dbReference type="RuleBase" id="RU363032"/>
    </source>
</evidence>
<dbReference type="GO" id="GO:0005886">
    <property type="term" value="C:plasma membrane"/>
    <property type="evidence" value="ECO:0007669"/>
    <property type="project" value="UniProtKB-SubCell"/>
</dbReference>
<gene>
    <name evidence="9" type="ORF">HGG79_10680</name>
</gene>
<feature type="transmembrane region" description="Helical" evidence="7">
    <location>
        <begin position="142"/>
        <end position="165"/>
    </location>
</feature>
<evidence type="ECO:0000256" key="6">
    <source>
        <dbReference type="ARBA" id="ARBA00023136"/>
    </source>
</evidence>
<protein>
    <submittedName>
        <fullName evidence="9">ABC transporter permease</fullName>
    </submittedName>
</protein>
<dbReference type="Pfam" id="PF12911">
    <property type="entry name" value="OppC_N"/>
    <property type="match status" value="1"/>
</dbReference>
<keyword evidence="10" id="KW-1185">Reference proteome</keyword>
<keyword evidence="2 7" id="KW-0813">Transport</keyword>
<dbReference type="GO" id="GO:0055085">
    <property type="term" value="P:transmembrane transport"/>
    <property type="evidence" value="ECO:0007669"/>
    <property type="project" value="InterPro"/>
</dbReference>
<dbReference type="Gene3D" id="1.10.3720.10">
    <property type="entry name" value="MetI-like"/>
    <property type="match status" value="1"/>
</dbReference>
<dbReference type="SUPFAM" id="SSF161098">
    <property type="entry name" value="MetI-like"/>
    <property type="match status" value="1"/>
</dbReference>
<evidence type="ECO:0000256" key="4">
    <source>
        <dbReference type="ARBA" id="ARBA00022692"/>
    </source>
</evidence>
<comment type="similarity">
    <text evidence="7">Belongs to the binding-protein-dependent transport system permease family.</text>
</comment>
<dbReference type="EMBL" id="JAAZWO010000012">
    <property type="protein sequence ID" value="MBC2398231.1"/>
    <property type="molecule type" value="Genomic_DNA"/>
</dbReference>
<dbReference type="RefSeq" id="WP_035146147.1">
    <property type="nucleotide sequence ID" value="NZ_JAAZWO010000012.1"/>
</dbReference>
<dbReference type="PANTHER" id="PTHR43386">
    <property type="entry name" value="OLIGOPEPTIDE TRANSPORT SYSTEM PERMEASE PROTEIN APPC"/>
    <property type="match status" value="1"/>
</dbReference>
<evidence type="ECO:0000313" key="10">
    <source>
        <dbReference type="Proteomes" id="UP000563151"/>
    </source>
</evidence>
<dbReference type="AlphaFoldDB" id="A0A923J0E5"/>
<dbReference type="PROSITE" id="PS50928">
    <property type="entry name" value="ABC_TM1"/>
    <property type="match status" value="1"/>
</dbReference>
<dbReference type="Pfam" id="PF00528">
    <property type="entry name" value="BPD_transp_1"/>
    <property type="match status" value="1"/>
</dbReference>
<feature type="transmembrane region" description="Helical" evidence="7">
    <location>
        <begin position="171"/>
        <end position="190"/>
    </location>
</feature>
<keyword evidence="5 7" id="KW-1133">Transmembrane helix</keyword>
<dbReference type="PANTHER" id="PTHR43386:SF22">
    <property type="entry name" value="OLIGOPEPTIDE TRANSPORT SYSTEM PERMEASE PROTEIN OPPC"/>
    <property type="match status" value="1"/>
</dbReference>
<reference evidence="9 10" key="1">
    <citation type="submission" date="2020-04" db="EMBL/GenBank/DDBJ databases">
        <title>Genomic insights into acetone-butanol-ethanol (ABE) fermentation by sequencing solventogenic clostridia strains.</title>
        <authorList>
            <person name="Brown S."/>
        </authorList>
    </citation>
    <scope>NUCLEOTIDE SEQUENCE [LARGE SCALE GENOMIC DNA]</scope>
    <source>
        <strain evidence="9 10">DJ011</strain>
    </source>
</reference>
<comment type="subcellular location">
    <subcellularLocation>
        <location evidence="1 7">Cell membrane</location>
        <topology evidence="1 7">Multi-pass membrane protein</topology>
    </subcellularLocation>
</comment>
<feature type="transmembrane region" description="Helical" evidence="7">
    <location>
        <begin position="42"/>
        <end position="63"/>
    </location>
</feature>
<evidence type="ECO:0000256" key="2">
    <source>
        <dbReference type="ARBA" id="ARBA00022448"/>
    </source>
</evidence>
<keyword evidence="4 7" id="KW-0812">Transmembrane</keyword>
<dbReference type="CDD" id="cd06261">
    <property type="entry name" value="TM_PBP2"/>
    <property type="match status" value="1"/>
</dbReference>
<evidence type="ECO:0000256" key="3">
    <source>
        <dbReference type="ARBA" id="ARBA00022475"/>
    </source>
</evidence>
<evidence type="ECO:0000256" key="1">
    <source>
        <dbReference type="ARBA" id="ARBA00004651"/>
    </source>
</evidence>
<feature type="transmembrane region" description="Helical" evidence="7">
    <location>
        <begin position="279"/>
        <end position="297"/>
    </location>
</feature>
<keyword evidence="6 7" id="KW-0472">Membrane</keyword>
<feature type="transmembrane region" description="Helical" evidence="7">
    <location>
        <begin position="229"/>
        <end position="254"/>
    </location>
</feature>
<accession>A0A923J0E5</accession>
<evidence type="ECO:0000259" key="8">
    <source>
        <dbReference type="PROSITE" id="PS50928"/>
    </source>
</evidence>
<feature type="transmembrane region" description="Helical" evidence="7">
    <location>
        <begin position="109"/>
        <end position="130"/>
    </location>
</feature>
<evidence type="ECO:0000313" key="9">
    <source>
        <dbReference type="EMBL" id="MBC2398231.1"/>
    </source>
</evidence>
<feature type="domain" description="ABC transmembrane type-1" evidence="8">
    <location>
        <begin position="107"/>
        <end position="297"/>
    </location>
</feature>
<comment type="caution">
    <text evidence="9">The sequence shown here is derived from an EMBL/GenBank/DDBJ whole genome shotgun (WGS) entry which is preliminary data.</text>
</comment>
<organism evidence="9 10">
    <name type="scientific">Clostridium tetanomorphum</name>
    <dbReference type="NCBI Taxonomy" id="1553"/>
    <lineage>
        <taxon>Bacteria</taxon>
        <taxon>Bacillati</taxon>
        <taxon>Bacillota</taxon>
        <taxon>Clostridia</taxon>
        <taxon>Eubacteriales</taxon>
        <taxon>Clostridiaceae</taxon>
        <taxon>Clostridium</taxon>
    </lineage>
</organism>
<proteinExistence type="inferred from homology"/>
<sequence>MVELNKGKFEIIGCGSCNADAIVRPNMTYWQDAWRRLKKNKIAIFSLILLGVIALMCAVGPYIGKMLSGVNYWQQNTDITNQKPGGQFIFGTDNLGRDMFSRLWIGGRVSIAIGIFGTLIEVTIGAMYGGISGYFGGLIDEIMMRIVEILNSIPYMIVVILIAVVMQKQGIATILLALCLTGWTGMARLIRGQVMQLKESEYVLAAQALGADSKRIIAKHLIPNTIGIIIIYMTFDIPGFIFAEAFLSFIGLGIQPPNTSWGAMCSFGQSVMQFYPHELLFPAIAISLTMLSFNLLGDGLRDALDPKLRQ</sequence>
<dbReference type="InterPro" id="IPR000515">
    <property type="entry name" value="MetI-like"/>
</dbReference>
<dbReference type="Proteomes" id="UP000563151">
    <property type="component" value="Unassembled WGS sequence"/>
</dbReference>
<evidence type="ECO:0000256" key="5">
    <source>
        <dbReference type="ARBA" id="ARBA00022989"/>
    </source>
</evidence>